<dbReference type="GO" id="GO:0008305">
    <property type="term" value="C:integrin complex"/>
    <property type="evidence" value="ECO:0007669"/>
    <property type="project" value="InterPro"/>
</dbReference>
<dbReference type="SUPFAM" id="SSF69318">
    <property type="entry name" value="Integrin alpha N-terminal domain"/>
    <property type="match status" value="4"/>
</dbReference>
<dbReference type="Gene3D" id="2.130.10.130">
    <property type="entry name" value="Integrin alpha, N-terminal"/>
    <property type="match status" value="8"/>
</dbReference>
<dbReference type="EMBL" id="JAGQHS010000003">
    <property type="protein sequence ID" value="MCA9754417.1"/>
    <property type="molecule type" value="Genomic_DNA"/>
</dbReference>
<evidence type="ECO:0000256" key="3">
    <source>
        <dbReference type="ARBA" id="ARBA00023180"/>
    </source>
</evidence>
<keyword evidence="1" id="KW-0732">Signal</keyword>
<dbReference type="PRINTS" id="PR01185">
    <property type="entry name" value="INTEGRINA"/>
</dbReference>
<keyword evidence="2" id="KW-0677">Repeat</keyword>
<comment type="caution">
    <text evidence="4">The sequence shown here is derived from an EMBL/GenBank/DDBJ whole genome shotgun (WGS) entry which is preliminary data.</text>
</comment>
<dbReference type="GO" id="GO:0007229">
    <property type="term" value="P:integrin-mediated signaling pathway"/>
    <property type="evidence" value="ECO:0007669"/>
    <property type="project" value="TreeGrafter"/>
</dbReference>
<dbReference type="Pfam" id="PF13517">
    <property type="entry name" value="FG-GAP_3"/>
    <property type="match status" value="1"/>
</dbReference>
<dbReference type="AlphaFoldDB" id="A0A956SBG2"/>
<dbReference type="InterPro" id="IPR000413">
    <property type="entry name" value="Integrin_alpha"/>
</dbReference>
<evidence type="ECO:0000313" key="4">
    <source>
        <dbReference type="EMBL" id="MCA9754417.1"/>
    </source>
</evidence>
<dbReference type="GO" id="GO:0007160">
    <property type="term" value="P:cell-matrix adhesion"/>
    <property type="evidence" value="ECO:0007669"/>
    <property type="project" value="TreeGrafter"/>
</dbReference>
<protein>
    <submittedName>
        <fullName evidence="4">FG-GAP repeat protein</fullName>
    </submittedName>
</protein>
<dbReference type="Gene3D" id="2.60.40.4070">
    <property type="match status" value="1"/>
</dbReference>
<evidence type="ECO:0000313" key="5">
    <source>
        <dbReference type="Proteomes" id="UP000739538"/>
    </source>
</evidence>
<organism evidence="4 5">
    <name type="scientific">Eiseniibacteriota bacterium</name>
    <dbReference type="NCBI Taxonomy" id="2212470"/>
    <lineage>
        <taxon>Bacteria</taxon>
        <taxon>Candidatus Eiseniibacteriota</taxon>
    </lineage>
</organism>
<dbReference type="GO" id="GO:0009897">
    <property type="term" value="C:external side of plasma membrane"/>
    <property type="evidence" value="ECO:0007669"/>
    <property type="project" value="TreeGrafter"/>
</dbReference>
<dbReference type="InterPro" id="IPR028994">
    <property type="entry name" value="Integrin_alpha_N"/>
</dbReference>
<dbReference type="PANTHER" id="PTHR23220:SF122">
    <property type="entry name" value="INTEGRIN ALPHA-PS1"/>
    <property type="match status" value="1"/>
</dbReference>
<dbReference type="SMART" id="SM00191">
    <property type="entry name" value="Int_alpha"/>
    <property type="match status" value="14"/>
</dbReference>
<accession>A0A956SBG2</accession>
<gene>
    <name evidence="4" type="ORF">KDA27_01340</name>
</gene>
<reference evidence="4" key="2">
    <citation type="journal article" date="2021" name="Microbiome">
        <title>Successional dynamics and alternative stable states in a saline activated sludge microbial community over 9 years.</title>
        <authorList>
            <person name="Wang Y."/>
            <person name="Ye J."/>
            <person name="Ju F."/>
            <person name="Liu L."/>
            <person name="Boyd J.A."/>
            <person name="Deng Y."/>
            <person name="Parks D.H."/>
            <person name="Jiang X."/>
            <person name="Yin X."/>
            <person name="Woodcroft B.J."/>
            <person name="Tyson G.W."/>
            <person name="Hugenholtz P."/>
            <person name="Polz M.F."/>
            <person name="Zhang T."/>
        </authorList>
    </citation>
    <scope>NUCLEOTIDE SEQUENCE</scope>
    <source>
        <strain evidence="4">HKST-UBA02</strain>
    </source>
</reference>
<reference evidence="4" key="1">
    <citation type="submission" date="2020-04" db="EMBL/GenBank/DDBJ databases">
        <authorList>
            <person name="Zhang T."/>
        </authorList>
    </citation>
    <scope>NUCLEOTIDE SEQUENCE</scope>
    <source>
        <strain evidence="4">HKST-UBA02</strain>
    </source>
</reference>
<dbReference type="GO" id="GO:0033627">
    <property type="term" value="P:cell adhesion mediated by integrin"/>
    <property type="evidence" value="ECO:0007669"/>
    <property type="project" value="TreeGrafter"/>
</dbReference>
<evidence type="ECO:0000256" key="2">
    <source>
        <dbReference type="ARBA" id="ARBA00022737"/>
    </source>
</evidence>
<evidence type="ECO:0000256" key="1">
    <source>
        <dbReference type="ARBA" id="ARBA00022729"/>
    </source>
</evidence>
<sequence>MSFILKLPNAMQTARLQQAARLAAIVTSVLSFVPHSAEATLTGSWATEGNQAGAEYGFSVSTAGDLNGDGYSDVVVGATGHDATFVDEGRVSVYYGGPSGMSALFTIDSGMPGIRFGFSVSAAGDVNGDGIGDLIIGTPYYDIGDTYRGAAFLYFGGAAGVSATADQMLTLPAQGGVGTGYGVSVASAGDVNGDGYDDVIVGASLEFVPMSRNGAAYLYYGGPSGVSANPDWTQLDPWADGNFGTSVAGLGDVNGDGYDDVAVGAENHGFVFVYHGSATGPANSASTTVANGQDGFGRCVAPAGDVNGDGYADLLVGSPFQNSGEGRAFLYRGSASGVSTTADWSDDPLGLFAQYGYCVGTAGDVNGDGYSDFLVGARWVSAPDDREGRAYLYLGGQFGPNADPDWVAEGELPLAELGYSLGSAGDVDGDGYGDVIVGGPFASDPENGEGRVAIWNGGIDRPYAISWVGEKDQEFAKYGSAVALGDFDGDGFDDLVTATPYWDAGSAVDAGGVWVYYGPETGVFTTEDWSAFGIQSGQRFGIAVAALDANHDGYDDLVVGAPGTGSDTGRVHIYDGSASGLPASPSRVLAGDGEGEEFGFDVANAGDVNADGFADLLIGAPLATDARPAQGRANLHLGTVDGTSADPVWRTYGTSEDANCGYSVSGAGDIDADGYADVIVGSPGFDGGTGQVHVFTGSATGDMTEVWSQFGEQSGMRFGHDVSFGGDVDGDGFSDVMIGAPLFDGNAVDGGSARVYRSTGTSIEMTALAAINSGGLGAQAGACIVGADINHDGLSDLVFGRPYISNGITEEGQIIVWHAPFTGGVIGWDGGSPLAWFGSAVACGDVDADGTVDLLIGAPGAEHPNVHEGFSFLLLNNIDRAYERNAVRLPQQKQPDGLTRIAPTLSADAADVVLEGLARSAAGRDVVRLEVEVKRFGEEFDGVGTLLSPWVDTGAPGALGSALEQELAFSLEAGERYRWRMRTLSNHPTQPRSPWITLRANALTEFDFRTGGDISGLEDGWVDPVGGPGRLVPDESGLALRAEPTVFVNSTTIRFALAEEGDARLEIFDATGRRVALLLEAELDAGEHRIDWDGSIGVGNAAPAPAGTYFAAVEMNGVRRSTRIVRLK</sequence>
<dbReference type="InterPro" id="IPR013519">
    <property type="entry name" value="Int_alpha_beta-p"/>
</dbReference>
<name>A0A956SBG2_UNCEI</name>
<dbReference type="Proteomes" id="UP000739538">
    <property type="component" value="Unassembled WGS sequence"/>
</dbReference>
<dbReference type="Pfam" id="PF01839">
    <property type="entry name" value="FG-GAP"/>
    <property type="match status" value="11"/>
</dbReference>
<keyword evidence="3" id="KW-0325">Glycoprotein</keyword>
<dbReference type="InterPro" id="IPR013517">
    <property type="entry name" value="FG-GAP"/>
</dbReference>
<dbReference type="PANTHER" id="PTHR23220">
    <property type="entry name" value="INTEGRIN ALPHA"/>
    <property type="match status" value="1"/>
</dbReference>
<dbReference type="PROSITE" id="PS51470">
    <property type="entry name" value="FG_GAP"/>
    <property type="match status" value="12"/>
</dbReference>
<dbReference type="GO" id="GO:0005178">
    <property type="term" value="F:integrin binding"/>
    <property type="evidence" value="ECO:0007669"/>
    <property type="project" value="TreeGrafter"/>
</dbReference>
<proteinExistence type="predicted"/>
<dbReference type="GO" id="GO:0098609">
    <property type="term" value="P:cell-cell adhesion"/>
    <property type="evidence" value="ECO:0007669"/>
    <property type="project" value="TreeGrafter"/>
</dbReference>